<protein>
    <submittedName>
        <fullName evidence="2">Uncharacterized protein</fullName>
    </submittedName>
</protein>
<sequence>MDEATRYLALGVFLASLALGSLDYSLSGGTVSPLTPAAALAVVIAFISMVFLDEGSSKLHKQFTEGALIAAAILDLLRIIDLVIGFPNPQYAVGLLYFALGYLEIKEITVFAVKPFKIYPHGQVVTALAIDPTPLLAAWYLYSFRRESLRKFVKSVVSA</sequence>
<gene>
    <name evidence="2" type="ORF">EYM_02080</name>
</gene>
<feature type="transmembrane region" description="Helical" evidence="1">
    <location>
        <begin position="37"/>
        <end position="55"/>
    </location>
</feature>
<evidence type="ECO:0000313" key="3">
    <source>
        <dbReference type="Proteomes" id="UP000060778"/>
    </source>
</evidence>
<proteinExistence type="predicted"/>
<dbReference type="EMBL" id="CP006867">
    <property type="protein sequence ID" value="ALU12282.1"/>
    <property type="molecule type" value="Genomic_DNA"/>
</dbReference>
<keyword evidence="1" id="KW-0472">Membrane</keyword>
<feature type="transmembrane region" description="Helical" evidence="1">
    <location>
        <begin position="67"/>
        <end position="86"/>
    </location>
</feature>
<name>A0A0U3DXQ2_9CREN</name>
<dbReference type="STRING" id="940295.EYM_02080"/>
<keyword evidence="3" id="KW-1185">Reference proteome</keyword>
<evidence type="ECO:0000256" key="1">
    <source>
        <dbReference type="SAM" id="Phobius"/>
    </source>
</evidence>
<dbReference type="GeneID" id="30679818"/>
<dbReference type="RefSeq" id="WP_075049442.1">
    <property type="nucleotide sequence ID" value="NZ_CP006867.1"/>
</dbReference>
<keyword evidence="1" id="KW-1133">Transmembrane helix</keyword>
<organism evidence="2 3">
    <name type="scientific">Ignicoccus islandicus DSM 13165</name>
    <dbReference type="NCBI Taxonomy" id="940295"/>
    <lineage>
        <taxon>Archaea</taxon>
        <taxon>Thermoproteota</taxon>
        <taxon>Thermoprotei</taxon>
        <taxon>Desulfurococcales</taxon>
        <taxon>Desulfurococcaceae</taxon>
        <taxon>Ignicoccus</taxon>
    </lineage>
</organism>
<dbReference type="Proteomes" id="UP000060778">
    <property type="component" value="Chromosome"/>
</dbReference>
<keyword evidence="1" id="KW-0812">Transmembrane</keyword>
<accession>A0A0U3DXQ2</accession>
<reference evidence="2 3" key="1">
    <citation type="submission" date="2013-11" db="EMBL/GenBank/DDBJ databases">
        <title>Comparative genomics of Ignicoccus.</title>
        <authorList>
            <person name="Podar M."/>
        </authorList>
    </citation>
    <scope>NUCLEOTIDE SEQUENCE [LARGE SCALE GENOMIC DNA]</scope>
    <source>
        <strain evidence="2 3">DSM 13165</strain>
    </source>
</reference>
<dbReference type="AlphaFoldDB" id="A0A0U3DXQ2"/>
<evidence type="ECO:0000313" key="2">
    <source>
        <dbReference type="EMBL" id="ALU12282.1"/>
    </source>
</evidence>
<feature type="transmembrane region" description="Helical" evidence="1">
    <location>
        <begin position="124"/>
        <end position="142"/>
    </location>
</feature>
<dbReference type="KEGG" id="iis:EYM_02080"/>